<feature type="domain" description="Response regulatory" evidence="21">
    <location>
        <begin position="526"/>
        <end position="647"/>
    </location>
</feature>
<evidence type="ECO:0000256" key="17">
    <source>
        <dbReference type="ARBA" id="ARBA00074306"/>
    </source>
</evidence>
<evidence type="ECO:0000256" key="14">
    <source>
        <dbReference type="ARBA" id="ARBA00023136"/>
    </source>
</evidence>
<dbReference type="Pfam" id="PF00989">
    <property type="entry name" value="PAS"/>
    <property type="match status" value="1"/>
</dbReference>
<feature type="modified residue" description="4-aspartylphosphate" evidence="19">
    <location>
        <position position="580"/>
    </location>
</feature>
<dbReference type="CDD" id="cd16922">
    <property type="entry name" value="HATPase_EvgS-ArcB-TorS-like"/>
    <property type="match status" value="1"/>
</dbReference>
<dbReference type="InterPro" id="IPR036641">
    <property type="entry name" value="HPT_dom_sf"/>
</dbReference>
<dbReference type="InterPro" id="IPR011006">
    <property type="entry name" value="CheY-like_superfamily"/>
</dbReference>
<dbReference type="InterPro" id="IPR000014">
    <property type="entry name" value="PAS"/>
</dbReference>
<sequence length="963" mass="109584">MILYFFFTSLVLVALGWAWQQRQLALGWKASLTELQSMIEHLDCMVIGLSVDYCIQQWNLSAAKHYGYQRHEVWGKNYLKLFVPPSMETEVITHYEYVLTTKKSVQFQQLVSLANAEEGLIHWNINPWLNPQGKIKGLLLHGYVENANFVWEQRIVEIRDLIFQFPIAIAIFDTQMRYLAYSQIWLSQYNLEDQNLLGKSHYEVFPDIKLDWKIAHQQALKGETISQGEDTWEREDGTQFQQSWVIQPWYKKPGKIGGLILATTPISQLIEEREAALESARHKSHFLAQMSHEIRTPMNGVLGMVELLLETQLTPQQRDYTSTIYCSAQHLLTVINEILDFSKLEAGEARLETVNFDLDSCLETVIDLLTVKAEEKNLELIVQIDSDLPRQLKGDALRLHQILLNLISNAIKFTEKGNVILTLKILANYSDRIKVKFAVKDTGIGIAQDLQAQIFQPFSLASSNTNRQYGGTGLGLSICRHLVDLMGGEIGFESALGEGSNFWFNVELSKAETIASNRVPELEQVKLLVVDSNPLVRESICSFAQTWGIQIDEVEDGNTALTVWKTALEKGNPYDIILIDLPLLNREGVKLVRALHHCDEKSSTKMILMSKLNQRDRAEQVVNLGDYSYLLKPVAPLRFLQTLVLTLNLKSPAILTRLHQWQHQTHRIESFQNRDQRFNLQAHTLKILLAEDDPINQKVILSQLKLLGYDADLVNNGQSVLERLTYKDYDLILMDCQMPILDGYEATRRLRQHPDLIHRQPIVIALTASAMSSDRERCIEAGMDDYVSKPVELNALGKILQRWSSCKLSDPDPSLSVLQSVNSSDRHPAFAFETSTLESNPMSALTFAESPVNLERLNRLLKGNLQLQHRLLNLFIEQAQIRIQNLHQAILNQDYSGIKQQAHALKGSSASAAVLEMPEIAKQLEDLAQEQTLEGATELVEKLQQCLNRVQVFVQEEISFRSS</sequence>
<feature type="domain" description="PAS" evidence="22">
    <location>
        <begin position="31"/>
        <end position="102"/>
    </location>
</feature>
<dbReference type="SUPFAM" id="SSF47384">
    <property type="entry name" value="Homodimeric domain of signal transducing histidine kinase"/>
    <property type="match status" value="1"/>
</dbReference>
<evidence type="ECO:0000259" key="22">
    <source>
        <dbReference type="PROSITE" id="PS50112"/>
    </source>
</evidence>
<dbReference type="Pfam" id="PF00512">
    <property type="entry name" value="HisKA"/>
    <property type="match status" value="1"/>
</dbReference>
<dbReference type="GO" id="GO:0005886">
    <property type="term" value="C:plasma membrane"/>
    <property type="evidence" value="ECO:0007669"/>
    <property type="project" value="UniProtKB-SubCell"/>
</dbReference>
<evidence type="ECO:0000256" key="15">
    <source>
        <dbReference type="ARBA" id="ARBA00064003"/>
    </source>
</evidence>
<dbReference type="Gene3D" id="3.30.565.10">
    <property type="entry name" value="Histidine kinase-like ATPase, C-terminal domain"/>
    <property type="match status" value="1"/>
</dbReference>
<dbReference type="CDD" id="cd00156">
    <property type="entry name" value="REC"/>
    <property type="match status" value="1"/>
</dbReference>
<dbReference type="PROSITE" id="PS50109">
    <property type="entry name" value="HIS_KIN"/>
    <property type="match status" value="1"/>
</dbReference>
<dbReference type="InterPro" id="IPR036097">
    <property type="entry name" value="HisK_dim/P_sf"/>
</dbReference>
<evidence type="ECO:0000256" key="11">
    <source>
        <dbReference type="ARBA" id="ARBA00022840"/>
    </source>
</evidence>
<proteinExistence type="inferred from homology"/>
<keyword evidence="25" id="KW-1185">Reference proteome</keyword>
<keyword evidence="6 19" id="KW-0597">Phosphoprotein</keyword>
<dbReference type="Pfam" id="PF08448">
    <property type="entry name" value="PAS_4"/>
    <property type="match status" value="1"/>
</dbReference>
<keyword evidence="8" id="KW-0812">Transmembrane</keyword>
<dbReference type="SUPFAM" id="SSF55785">
    <property type="entry name" value="PYP-like sensor domain (PAS domain)"/>
    <property type="match status" value="2"/>
</dbReference>
<dbReference type="PROSITE" id="PS50110">
    <property type="entry name" value="RESPONSE_REGULATORY"/>
    <property type="match status" value="2"/>
</dbReference>
<dbReference type="CDD" id="cd00130">
    <property type="entry name" value="PAS"/>
    <property type="match status" value="1"/>
</dbReference>
<dbReference type="SMART" id="SM00091">
    <property type="entry name" value="PAS"/>
    <property type="match status" value="2"/>
</dbReference>
<keyword evidence="5" id="KW-1003">Cell membrane</keyword>
<dbReference type="Gene3D" id="1.10.287.130">
    <property type="match status" value="1"/>
</dbReference>
<evidence type="ECO:0000313" key="24">
    <source>
        <dbReference type="EMBL" id="CUR32214.1"/>
    </source>
</evidence>
<evidence type="ECO:0000256" key="9">
    <source>
        <dbReference type="ARBA" id="ARBA00022741"/>
    </source>
</evidence>
<dbReference type="PROSITE" id="PS50112">
    <property type="entry name" value="PAS"/>
    <property type="match status" value="1"/>
</dbReference>
<dbReference type="PROSITE" id="PS50894">
    <property type="entry name" value="HPT"/>
    <property type="match status" value="1"/>
</dbReference>
<organism evidence="24 25">
    <name type="scientific">Planktothrix tepida PCC 9214</name>
    <dbReference type="NCBI Taxonomy" id="671072"/>
    <lineage>
        <taxon>Bacteria</taxon>
        <taxon>Bacillati</taxon>
        <taxon>Cyanobacteriota</taxon>
        <taxon>Cyanophyceae</taxon>
        <taxon>Oscillatoriophycideae</taxon>
        <taxon>Oscillatoriales</taxon>
        <taxon>Microcoleaceae</taxon>
        <taxon>Planktothrix</taxon>
    </lineage>
</organism>
<keyword evidence="11" id="KW-0067">ATP-binding</keyword>
<dbReference type="SMART" id="SM00448">
    <property type="entry name" value="REC"/>
    <property type="match status" value="2"/>
</dbReference>
<accession>A0A1J1LJ49</accession>
<feature type="domain" description="Histidine kinase" evidence="20">
    <location>
        <begin position="289"/>
        <end position="510"/>
    </location>
</feature>
<dbReference type="InterPro" id="IPR013767">
    <property type="entry name" value="PAS_fold"/>
</dbReference>
<keyword evidence="9" id="KW-0547">Nucleotide-binding</keyword>
<evidence type="ECO:0000256" key="4">
    <source>
        <dbReference type="ARBA" id="ARBA00012438"/>
    </source>
</evidence>
<dbReference type="EC" id="2.7.13.3" evidence="4"/>
<dbReference type="Pfam" id="PF00072">
    <property type="entry name" value="Response_reg"/>
    <property type="match status" value="2"/>
</dbReference>
<dbReference type="InterPro" id="IPR008207">
    <property type="entry name" value="Sig_transdc_His_kin_Hpt_dom"/>
</dbReference>
<feature type="domain" description="HPt" evidence="23">
    <location>
        <begin position="864"/>
        <end position="957"/>
    </location>
</feature>
<dbReference type="Pfam" id="PF01627">
    <property type="entry name" value="Hpt"/>
    <property type="match status" value="1"/>
</dbReference>
<evidence type="ECO:0000256" key="12">
    <source>
        <dbReference type="ARBA" id="ARBA00022989"/>
    </source>
</evidence>
<evidence type="ECO:0000256" key="1">
    <source>
        <dbReference type="ARBA" id="ARBA00000085"/>
    </source>
</evidence>
<dbReference type="CDD" id="cd00082">
    <property type="entry name" value="HisKA"/>
    <property type="match status" value="1"/>
</dbReference>
<keyword evidence="12" id="KW-1133">Transmembrane helix</keyword>
<feature type="domain" description="Response regulatory" evidence="21">
    <location>
        <begin position="686"/>
        <end position="804"/>
    </location>
</feature>
<evidence type="ECO:0000256" key="7">
    <source>
        <dbReference type="ARBA" id="ARBA00022679"/>
    </source>
</evidence>
<evidence type="ECO:0000259" key="20">
    <source>
        <dbReference type="PROSITE" id="PS50109"/>
    </source>
</evidence>
<dbReference type="GO" id="GO:0000155">
    <property type="term" value="F:phosphorelay sensor kinase activity"/>
    <property type="evidence" value="ECO:0007669"/>
    <property type="project" value="InterPro"/>
</dbReference>
<dbReference type="PANTHER" id="PTHR45339">
    <property type="entry name" value="HYBRID SIGNAL TRANSDUCTION HISTIDINE KINASE J"/>
    <property type="match status" value="1"/>
</dbReference>
<evidence type="ECO:0000256" key="16">
    <source>
        <dbReference type="ARBA" id="ARBA00068150"/>
    </source>
</evidence>
<feature type="modified residue" description="Phosphohistidine" evidence="18">
    <location>
        <position position="903"/>
    </location>
</feature>
<evidence type="ECO:0000259" key="23">
    <source>
        <dbReference type="PROSITE" id="PS50894"/>
    </source>
</evidence>
<comment type="subunit">
    <text evidence="15">At low DSF concentrations, interacts with RpfF.</text>
</comment>
<dbReference type="OrthoDB" id="5389090at2"/>
<keyword evidence="10 24" id="KW-0418">Kinase</keyword>
<dbReference type="InterPro" id="IPR005467">
    <property type="entry name" value="His_kinase_dom"/>
</dbReference>
<dbReference type="SMART" id="SM00387">
    <property type="entry name" value="HATPase_c"/>
    <property type="match status" value="1"/>
</dbReference>
<gene>
    <name evidence="24" type="ORF">PL9214430186</name>
</gene>
<keyword evidence="13" id="KW-0902">Two-component regulatory system</keyword>
<dbReference type="InterPro" id="IPR001789">
    <property type="entry name" value="Sig_transdc_resp-reg_receiver"/>
</dbReference>
<dbReference type="RefSeq" id="WP_083579978.1">
    <property type="nucleotide sequence ID" value="NZ_LN889796.1"/>
</dbReference>
<dbReference type="SUPFAM" id="SSF52172">
    <property type="entry name" value="CheY-like"/>
    <property type="match status" value="2"/>
</dbReference>
<name>A0A1J1LJ49_9CYAN</name>
<dbReference type="PRINTS" id="PR00344">
    <property type="entry name" value="BCTRLSENSOR"/>
</dbReference>
<protein>
    <recommendedName>
        <fullName evidence="17">Circadian input-output histidine kinase CikA</fullName>
        <ecNumber evidence="4">2.7.13.3</ecNumber>
    </recommendedName>
    <alternativeName>
        <fullName evidence="16">Sensory/regulatory protein RpfC</fullName>
    </alternativeName>
</protein>
<dbReference type="Gene3D" id="3.30.450.20">
    <property type="entry name" value="PAS domain"/>
    <property type="match status" value="2"/>
</dbReference>
<dbReference type="InterPro" id="IPR003661">
    <property type="entry name" value="HisK_dim/P_dom"/>
</dbReference>
<dbReference type="FunFam" id="1.10.287.130:FF:000002">
    <property type="entry name" value="Two-component osmosensing histidine kinase"/>
    <property type="match status" value="1"/>
</dbReference>
<dbReference type="InterPro" id="IPR004358">
    <property type="entry name" value="Sig_transdc_His_kin-like_C"/>
</dbReference>
<dbReference type="CDD" id="cd17546">
    <property type="entry name" value="REC_hyHK_CKI1_RcsC-like"/>
    <property type="match status" value="1"/>
</dbReference>
<evidence type="ECO:0000256" key="2">
    <source>
        <dbReference type="ARBA" id="ARBA00004651"/>
    </source>
</evidence>
<dbReference type="InterPro" id="IPR035965">
    <property type="entry name" value="PAS-like_dom_sf"/>
</dbReference>
<evidence type="ECO:0000256" key="8">
    <source>
        <dbReference type="ARBA" id="ARBA00022692"/>
    </source>
</evidence>
<evidence type="ECO:0000256" key="18">
    <source>
        <dbReference type="PROSITE-ProRule" id="PRU00110"/>
    </source>
</evidence>
<dbReference type="SMART" id="SM00388">
    <property type="entry name" value="HisKA"/>
    <property type="match status" value="1"/>
</dbReference>
<reference evidence="25" key="1">
    <citation type="submission" date="2015-10" db="EMBL/GenBank/DDBJ databases">
        <authorList>
            <person name="Regsiter A."/>
            <person name="william w."/>
        </authorList>
    </citation>
    <scope>NUCLEOTIDE SEQUENCE [LARGE SCALE GENOMIC DNA]</scope>
</reference>
<feature type="modified residue" description="4-aspartylphosphate" evidence="19">
    <location>
        <position position="735"/>
    </location>
</feature>
<dbReference type="EMBL" id="CZDF01000148">
    <property type="protein sequence ID" value="CUR32214.1"/>
    <property type="molecule type" value="Genomic_DNA"/>
</dbReference>
<dbReference type="Pfam" id="PF02518">
    <property type="entry name" value="HATPase_c"/>
    <property type="match status" value="1"/>
</dbReference>
<dbReference type="SUPFAM" id="SSF55874">
    <property type="entry name" value="ATPase domain of HSP90 chaperone/DNA topoisomerase II/histidine kinase"/>
    <property type="match status" value="1"/>
</dbReference>
<comment type="catalytic activity">
    <reaction evidence="1">
        <text>ATP + protein L-histidine = ADP + protein N-phospho-L-histidine.</text>
        <dbReference type="EC" id="2.7.13.3"/>
    </reaction>
</comment>
<evidence type="ECO:0000256" key="19">
    <source>
        <dbReference type="PROSITE-ProRule" id="PRU00169"/>
    </source>
</evidence>
<comment type="similarity">
    <text evidence="3">In the N-terminal section; belongs to the phytochrome family.</text>
</comment>
<dbReference type="AlphaFoldDB" id="A0A1J1LJ49"/>
<keyword evidence="14" id="KW-0472">Membrane</keyword>
<evidence type="ECO:0000256" key="13">
    <source>
        <dbReference type="ARBA" id="ARBA00023012"/>
    </source>
</evidence>
<dbReference type="Proteomes" id="UP000184315">
    <property type="component" value="Unassembled WGS sequence"/>
</dbReference>
<evidence type="ECO:0000313" key="25">
    <source>
        <dbReference type="Proteomes" id="UP000184315"/>
    </source>
</evidence>
<dbReference type="InterPro" id="IPR036890">
    <property type="entry name" value="HATPase_C_sf"/>
</dbReference>
<dbReference type="Gene3D" id="1.20.120.160">
    <property type="entry name" value="HPT domain"/>
    <property type="match status" value="1"/>
</dbReference>
<dbReference type="Gene3D" id="3.40.50.2300">
    <property type="match status" value="2"/>
</dbReference>
<dbReference type="GO" id="GO:0006355">
    <property type="term" value="P:regulation of DNA-templated transcription"/>
    <property type="evidence" value="ECO:0007669"/>
    <property type="project" value="InterPro"/>
</dbReference>
<dbReference type="SUPFAM" id="SSF47226">
    <property type="entry name" value="Histidine-containing phosphotransfer domain, HPT domain"/>
    <property type="match status" value="1"/>
</dbReference>
<evidence type="ECO:0000256" key="10">
    <source>
        <dbReference type="ARBA" id="ARBA00022777"/>
    </source>
</evidence>
<evidence type="ECO:0000256" key="3">
    <source>
        <dbReference type="ARBA" id="ARBA00006402"/>
    </source>
</evidence>
<dbReference type="PANTHER" id="PTHR45339:SF1">
    <property type="entry name" value="HYBRID SIGNAL TRANSDUCTION HISTIDINE KINASE J"/>
    <property type="match status" value="1"/>
</dbReference>
<dbReference type="InterPro" id="IPR003594">
    <property type="entry name" value="HATPase_dom"/>
</dbReference>
<keyword evidence="7" id="KW-0808">Transferase</keyword>
<evidence type="ECO:0000256" key="6">
    <source>
        <dbReference type="ARBA" id="ARBA00022553"/>
    </source>
</evidence>
<dbReference type="InterPro" id="IPR013656">
    <property type="entry name" value="PAS_4"/>
</dbReference>
<evidence type="ECO:0000259" key="21">
    <source>
        <dbReference type="PROSITE" id="PS50110"/>
    </source>
</evidence>
<evidence type="ECO:0000256" key="5">
    <source>
        <dbReference type="ARBA" id="ARBA00022475"/>
    </source>
</evidence>
<dbReference type="FunFam" id="3.30.565.10:FF:000010">
    <property type="entry name" value="Sensor histidine kinase RcsC"/>
    <property type="match status" value="1"/>
</dbReference>
<dbReference type="CDD" id="cd00088">
    <property type="entry name" value="HPT"/>
    <property type="match status" value="1"/>
</dbReference>
<dbReference type="STRING" id="671072.PL9214430186"/>
<comment type="subcellular location">
    <subcellularLocation>
        <location evidence="2">Cell membrane</location>
        <topology evidence="2">Multi-pass membrane protein</topology>
    </subcellularLocation>
</comment>
<dbReference type="GO" id="GO:0005524">
    <property type="term" value="F:ATP binding"/>
    <property type="evidence" value="ECO:0007669"/>
    <property type="project" value="UniProtKB-KW"/>
</dbReference>